<dbReference type="EMBL" id="JACHLY010000001">
    <property type="protein sequence ID" value="MBB6000077.1"/>
    <property type="molecule type" value="Genomic_DNA"/>
</dbReference>
<comment type="caution">
    <text evidence="2">The sequence shown here is derived from an EMBL/GenBank/DDBJ whole genome shotgun (WGS) entry which is preliminary data.</text>
</comment>
<evidence type="ECO:0000313" key="2">
    <source>
        <dbReference type="EMBL" id="MBB6000077.1"/>
    </source>
</evidence>
<gene>
    <name evidence="2" type="ORF">HNR25_003828</name>
</gene>
<name>A0A841E7Z7_9ACTN</name>
<evidence type="ECO:0000259" key="1">
    <source>
        <dbReference type="Pfam" id="PF03807"/>
    </source>
</evidence>
<dbReference type="RefSeq" id="WP_184637275.1">
    <property type="nucleotide sequence ID" value="NZ_BAABKT010000012.1"/>
</dbReference>
<dbReference type="Gene3D" id="3.40.50.720">
    <property type="entry name" value="NAD(P)-binding Rossmann-like Domain"/>
    <property type="match status" value="1"/>
</dbReference>
<dbReference type="Pfam" id="PF03807">
    <property type="entry name" value="F420_oxidored"/>
    <property type="match status" value="1"/>
</dbReference>
<dbReference type="Proteomes" id="UP000578077">
    <property type="component" value="Unassembled WGS sequence"/>
</dbReference>
<keyword evidence="3" id="KW-1185">Reference proteome</keyword>
<dbReference type="InterPro" id="IPR028939">
    <property type="entry name" value="P5C_Rdtase_cat_N"/>
</dbReference>
<accession>A0A841E7Z7</accession>
<reference evidence="2 3" key="1">
    <citation type="submission" date="2020-08" db="EMBL/GenBank/DDBJ databases">
        <title>Sequencing the genomes of 1000 actinobacteria strains.</title>
        <authorList>
            <person name="Klenk H.-P."/>
        </authorList>
    </citation>
    <scope>NUCLEOTIDE SEQUENCE [LARGE SCALE GENOMIC DNA]</scope>
    <source>
        <strain evidence="2 3">DSM 44593</strain>
    </source>
</reference>
<sequence>MRWSRLARKFGAARHDVAAANSRDPCTISAEVLEFGARAVTATDAVQDKDTIVLSIPFSRIPRHRTNPYSTRPW</sequence>
<evidence type="ECO:0000313" key="3">
    <source>
        <dbReference type="Proteomes" id="UP000578077"/>
    </source>
</evidence>
<feature type="domain" description="Pyrroline-5-carboxylate reductase catalytic N-terminal" evidence="1">
    <location>
        <begin position="6"/>
        <end position="62"/>
    </location>
</feature>
<organism evidence="2 3">
    <name type="scientific">Streptomonospora salina</name>
    <dbReference type="NCBI Taxonomy" id="104205"/>
    <lineage>
        <taxon>Bacteria</taxon>
        <taxon>Bacillati</taxon>
        <taxon>Actinomycetota</taxon>
        <taxon>Actinomycetes</taxon>
        <taxon>Streptosporangiales</taxon>
        <taxon>Nocardiopsidaceae</taxon>
        <taxon>Streptomonospora</taxon>
    </lineage>
</organism>
<dbReference type="AlphaFoldDB" id="A0A841E7Z7"/>
<protein>
    <submittedName>
        <fullName evidence="2">Putative dinucleotide-binding enzyme</fullName>
    </submittedName>
</protein>
<proteinExistence type="predicted"/>